<evidence type="ECO:0000259" key="5">
    <source>
        <dbReference type="PROSITE" id="PS50166"/>
    </source>
</evidence>
<proteinExistence type="predicted"/>
<dbReference type="Pfam" id="PF03810">
    <property type="entry name" value="IBN_N"/>
    <property type="match status" value="1"/>
</dbReference>
<keyword evidence="2" id="KW-0813">Transport</keyword>
<evidence type="ECO:0000256" key="1">
    <source>
        <dbReference type="ARBA" id="ARBA00004123"/>
    </source>
</evidence>
<name>A0A1D2A2J1_AUXPR</name>
<keyword evidence="3" id="KW-0539">Nucleus</keyword>
<evidence type="ECO:0000256" key="3">
    <source>
        <dbReference type="ARBA" id="ARBA00023242"/>
    </source>
</evidence>
<dbReference type="SMART" id="SM00913">
    <property type="entry name" value="IBN_N"/>
    <property type="match status" value="1"/>
</dbReference>
<gene>
    <name evidence="6" type="ORF">g.38024</name>
</gene>
<dbReference type="InterPro" id="IPR011989">
    <property type="entry name" value="ARM-like"/>
</dbReference>
<evidence type="ECO:0000256" key="2">
    <source>
        <dbReference type="ARBA" id="ARBA00022448"/>
    </source>
</evidence>
<dbReference type="GO" id="GO:0005829">
    <property type="term" value="C:cytosol"/>
    <property type="evidence" value="ECO:0007669"/>
    <property type="project" value="TreeGrafter"/>
</dbReference>
<dbReference type="GO" id="GO:0005635">
    <property type="term" value="C:nuclear envelope"/>
    <property type="evidence" value="ECO:0007669"/>
    <property type="project" value="TreeGrafter"/>
</dbReference>
<dbReference type="InterPro" id="IPR016024">
    <property type="entry name" value="ARM-type_fold"/>
</dbReference>
<dbReference type="PROSITE" id="PS50166">
    <property type="entry name" value="IMPORTIN_B_NT"/>
    <property type="match status" value="1"/>
</dbReference>
<evidence type="ECO:0000313" key="6">
    <source>
        <dbReference type="EMBL" id="JAT73430.1"/>
    </source>
</evidence>
<dbReference type="SUPFAM" id="SSF48371">
    <property type="entry name" value="ARM repeat"/>
    <property type="match status" value="1"/>
</dbReference>
<protein>
    <recommendedName>
        <fullName evidence="5">Importin N-terminal domain-containing protein</fullName>
    </recommendedName>
</protein>
<feature type="domain" description="Importin N-terminal" evidence="5">
    <location>
        <begin position="30"/>
        <end position="102"/>
    </location>
</feature>
<organism evidence="6">
    <name type="scientific">Auxenochlorella protothecoides</name>
    <name type="common">Green microalga</name>
    <name type="synonym">Chlorella protothecoides</name>
    <dbReference type="NCBI Taxonomy" id="3075"/>
    <lineage>
        <taxon>Eukaryota</taxon>
        <taxon>Viridiplantae</taxon>
        <taxon>Chlorophyta</taxon>
        <taxon>core chlorophytes</taxon>
        <taxon>Trebouxiophyceae</taxon>
        <taxon>Chlorellales</taxon>
        <taxon>Chlorellaceae</taxon>
        <taxon>Auxenochlorella</taxon>
    </lineage>
</organism>
<reference evidence="6" key="1">
    <citation type="submission" date="2015-08" db="EMBL/GenBank/DDBJ databases">
        <authorList>
            <person name="Babu N.S."/>
            <person name="Beckwith C.J."/>
            <person name="Beseler K.G."/>
            <person name="Brison A."/>
            <person name="Carone J.V."/>
            <person name="Caskin T.P."/>
            <person name="Diamond M."/>
            <person name="Durham M.E."/>
            <person name="Foxe J.M."/>
            <person name="Go M."/>
            <person name="Henderson B.A."/>
            <person name="Jones I.B."/>
            <person name="McGettigan J.A."/>
            <person name="Micheletti S.J."/>
            <person name="Nasrallah M.E."/>
            <person name="Ortiz D."/>
            <person name="Piller C.R."/>
            <person name="Privatt S.R."/>
            <person name="Schneider S.L."/>
            <person name="Sharp S."/>
            <person name="Smith T.C."/>
            <person name="Stanton J.D."/>
            <person name="Ullery H.E."/>
            <person name="Wilson R.J."/>
            <person name="Serrano M.G."/>
            <person name="Buck G."/>
            <person name="Lee V."/>
            <person name="Wang Y."/>
            <person name="Carvalho R."/>
            <person name="Voegtly L."/>
            <person name="Shi R."/>
            <person name="Duckworth R."/>
            <person name="Johnson A."/>
            <person name="Loviza R."/>
            <person name="Walstead R."/>
            <person name="Shah Z."/>
            <person name="Kiflezghi M."/>
            <person name="Wade K."/>
            <person name="Ball S.L."/>
            <person name="Bradley K.W."/>
            <person name="Asai D.J."/>
            <person name="Bowman C.A."/>
            <person name="Russell D.A."/>
            <person name="Pope W.H."/>
            <person name="Jacobs-Sera D."/>
            <person name="Hendrix R.W."/>
            <person name="Hatfull G.F."/>
        </authorList>
    </citation>
    <scope>NUCLEOTIDE SEQUENCE</scope>
</reference>
<dbReference type="GO" id="GO:0031267">
    <property type="term" value="F:small GTPase binding"/>
    <property type="evidence" value="ECO:0007669"/>
    <property type="project" value="InterPro"/>
</dbReference>
<dbReference type="AlphaFoldDB" id="A0A1D2A2J1"/>
<dbReference type="GO" id="GO:0006606">
    <property type="term" value="P:protein import into nucleus"/>
    <property type="evidence" value="ECO:0007669"/>
    <property type="project" value="TreeGrafter"/>
</dbReference>
<dbReference type="PANTHER" id="PTHR10997">
    <property type="entry name" value="IMPORTIN-7, 8, 11"/>
    <property type="match status" value="1"/>
</dbReference>
<feature type="region of interest" description="Disordered" evidence="4">
    <location>
        <begin position="557"/>
        <end position="630"/>
    </location>
</feature>
<dbReference type="EMBL" id="GDKF01005192">
    <property type="protein sequence ID" value="JAT73430.1"/>
    <property type="molecule type" value="Transcribed_RNA"/>
</dbReference>
<accession>A0A1D2A2J1</accession>
<evidence type="ECO:0000256" key="4">
    <source>
        <dbReference type="SAM" id="MobiDB-lite"/>
    </source>
</evidence>
<feature type="compositionally biased region" description="Low complexity" evidence="4">
    <location>
        <begin position="577"/>
        <end position="588"/>
    </location>
</feature>
<comment type="subcellular location">
    <subcellularLocation>
        <location evidence="1">Nucleus</location>
    </subcellularLocation>
</comment>
<dbReference type="PANTHER" id="PTHR10997:SF7">
    <property type="entry name" value="IMPORTIN-11"/>
    <property type="match status" value="1"/>
</dbReference>
<sequence>MASLTPADIPALHHVLMAAITQDPTTQKAAEAELLSVSARPGFCSCLVEILSTPGTDSSCRWMAVLQLKNIVLRHWRSILPGALSADEKAHLRSRMLGLLALEDPKLAVQVAVVISKIARVDYPKAWPDLFQTLLALLSEATSRHTEQRTLLVLHHVLKELASKRLQSDQRAFEAVAALLIGPLASRWSADTAALLALLSNPGGGPAPIYGSWLLGLKCLRRLLAYGFPSDARTLTCSSEVVAALPALLSALRALGLLQRDEAQEGTLKLLKALLHLQELHPWSFWPSCVLLPLLEWCVDWLAGPGRGAAAGAAARLPMLLLHQTLRCPSYRGASAALTLNLSARRQVEQQSSMAAEVRAGLEEFWGAEDRRPRLLRSLVLRYIPLTSEDLEEWAVGPEAFHHALMNVAWEESVRGCAENLALALFEVGGVEGRSGIGWAVMMCRGWSSAPSPARPGWPGLGALKLVMPPRTPRALWMRGRAPHPAPPLPLRGPPVPIMPAGAPQGAGPRGRRAAARGLRLAQRAGKGGGIPTGGRGCRGAARRARLPCLAPLHAAAGGTRREPGRGAAVAKPPAPRGLAPARPLAGGAEERGPHGSAHHHAVCTGQGVRHGRASGGAGHPARPRGRLEL</sequence>
<dbReference type="InterPro" id="IPR001494">
    <property type="entry name" value="Importin-beta_N"/>
</dbReference>
<dbReference type="Gene3D" id="1.25.10.10">
    <property type="entry name" value="Leucine-rich Repeat Variant"/>
    <property type="match status" value="1"/>
</dbReference>